<keyword evidence="1" id="KW-0732">Signal</keyword>
<evidence type="ECO:0000313" key="2">
    <source>
        <dbReference type="EMBL" id="MFC0210900.1"/>
    </source>
</evidence>
<dbReference type="Proteomes" id="UP001589776">
    <property type="component" value="Unassembled WGS sequence"/>
</dbReference>
<reference evidence="2 3" key="1">
    <citation type="submission" date="2024-09" db="EMBL/GenBank/DDBJ databases">
        <authorList>
            <person name="Sun Q."/>
            <person name="Mori K."/>
        </authorList>
    </citation>
    <scope>NUCLEOTIDE SEQUENCE [LARGE SCALE GENOMIC DNA]</scope>
    <source>
        <strain evidence="2 3">CCM 7759</strain>
    </source>
</reference>
<feature type="chain" id="PRO_5047223784" evidence="1">
    <location>
        <begin position="26"/>
        <end position="162"/>
    </location>
</feature>
<sequence length="162" mass="17788">MNKYLTALTMSLILAASLTGPIAGAAANASPDTKLVAPSQATERLLDVTTINALGYLQYYTGTSFTFVNSYGSKWSASIFGTKFYFSPVNVTERDPQKEPHFSREISYFEQIADESGKLQYVESTATVTAEGYFKTRDSVSKTLVTYDPFYFDGTTSVSIVK</sequence>
<proteinExistence type="predicted"/>
<evidence type="ECO:0000313" key="3">
    <source>
        <dbReference type="Proteomes" id="UP001589776"/>
    </source>
</evidence>
<comment type="caution">
    <text evidence="2">The sequence shown here is derived from an EMBL/GenBank/DDBJ whole genome shotgun (WGS) entry which is preliminary data.</text>
</comment>
<dbReference type="RefSeq" id="WP_377467464.1">
    <property type="nucleotide sequence ID" value="NZ_JBHLWN010000002.1"/>
</dbReference>
<protein>
    <submittedName>
        <fullName evidence="2">Uncharacterized protein</fullName>
    </submittedName>
</protein>
<accession>A0ABV6DE38</accession>
<keyword evidence="3" id="KW-1185">Reference proteome</keyword>
<feature type="signal peptide" evidence="1">
    <location>
        <begin position="1"/>
        <end position="25"/>
    </location>
</feature>
<evidence type="ECO:0000256" key="1">
    <source>
        <dbReference type="SAM" id="SignalP"/>
    </source>
</evidence>
<gene>
    <name evidence="2" type="ORF">ACFFK0_00295</name>
</gene>
<name>A0ABV6DE38_9BACL</name>
<organism evidence="2 3">
    <name type="scientific">Paenibacillus chartarius</name>
    <dbReference type="NCBI Taxonomy" id="747481"/>
    <lineage>
        <taxon>Bacteria</taxon>
        <taxon>Bacillati</taxon>
        <taxon>Bacillota</taxon>
        <taxon>Bacilli</taxon>
        <taxon>Bacillales</taxon>
        <taxon>Paenibacillaceae</taxon>
        <taxon>Paenibacillus</taxon>
    </lineage>
</organism>
<dbReference type="EMBL" id="JBHLWN010000002">
    <property type="protein sequence ID" value="MFC0210900.1"/>
    <property type="molecule type" value="Genomic_DNA"/>
</dbReference>